<dbReference type="SMART" id="SM01270">
    <property type="entry name" value="Longin"/>
    <property type="match status" value="1"/>
</dbReference>
<dbReference type="GO" id="GO:0012505">
    <property type="term" value="C:endomembrane system"/>
    <property type="evidence" value="ECO:0007669"/>
    <property type="project" value="UniProtKB-SubCell"/>
</dbReference>
<sequence length="132" mass="15304">MPIIYSLISRGTIVLSEYSTTTGNFSQIARTILQKIPQTDGKQSYIYEQYTFHYVVENRLVYLCLTDKDFDNRVAFSFLGSVQEKFSSQYQEEVFTATSNGMQSFSTQLKLMMEQFSLKSVDRIKRAQDDVE</sequence>
<comment type="subcellular location">
    <subcellularLocation>
        <location evidence="3">Endomembrane system</location>
        <topology evidence="3">Single-pass type IV membrane protein</topology>
    </subcellularLocation>
</comment>
<dbReference type="PANTHER" id="PTHR21136:SF168">
    <property type="entry name" value="VESICLE-ASSOCIATED MEMBRANE PROTEIN 9"/>
    <property type="match status" value="1"/>
</dbReference>
<dbReference type="EMBL" id="SNRW01039456">
    <property type="protein sequence ID" value="KAA6352702.1"/>
    <property type="molecule type" value="Genomic_DNA"/>
</dbReference>
<dbReference type="InterPro" id="IPR051097">
    <property type="entry name" value="Synaptobrevin-like_transport"/>
</dbReference>
<dbReference type="PANTHER" id="PTHR21136">
    <property type="entry name" value="SNARE PROTEINS"/>
    <property type="match status" value="1"/>
</dbReference>
<proteinExistence type="inferred from homology"/>
<dbReference type="InterPro" id="IPR011012">
    <property type="entry name" value="Longin-like_dom_sf"/>
</dbReference>
<feature type="domain" description="Longin" evidence="4">
    <location>
        <begin position="7"/>
        <end position="113"/>
    </location>
</feature>
<dbReference type="Proteomes" id="UP000324800">
    <property type="component" value="Unassembled WGS sequence"/>
</dbReference>
<dbReference type="OrthoDB" id="248747at2759"/>
<comment type="similarity">
    <text evidence="1">Belongs to the synaptobrevin family.</text>
</comment>
<protein>
    <submittedName>
        <fullName evidence="5">Putative vesicle-associated membrane protein</fullName>
    </submittedName>
</protein>
<evidence type="ECO:0000256" key="2">
    <source>
        <dbReference type="ARBA" id="ARBA00023136"/>
    </source>
</evidence>
<dbReference type="Gene3D" id="3.30.450.50">
    <property type="entry name" value="Longin domain"/>
    <property type="match status" value="1"/>
</dbReference>
<dbReference type="AlphaFoldDB" id="A0A5J4T420"/>
<dbReference type="CDD" id="cd14824">
    <property type="entry name" value="Longin"/>
    <property type="match status" value="1"/>
</dbReference>
<evidence type="ECO:0000259" key="4">
    <source>
        <dbReference type="PROSITE" id="PS50859"/>
    </source>
</evidence>
<gene>
    <name evidence="5" type="ORF">EZS28_051771</name>
</gene>
<dbReference type="SUPFAM" id="SSF64356">
    <property type="entry name" value="SNARE-like"/>
    <property type="match status" value="1"/>
</dbReference>
<keyword evidence="2" id="KW-0472">Membrane</keyword>
<evidence type="ECO:0000256" key="1">
    <source>
        <dbReference type="ARBA" id="ARBA00008025"/>
    </source>
</evidence>
<evidence type="ECO:0000313" key="5">
    <source>
        <dbReference type="EMBL" id="KAA6352702.1"/>
    </source>
</evidence>
<reference evidence="5 6" key="1">
    <citation type="submission" date="2019-03" db="EMBL/GenBank/DDBJ databases">
        <title>Single cell metagenomics reveals metabolic interactions within the superorganism composed of flagellate Streblomastix strix and complex community of Bacteroidetes bacteria on its surface.</title>
        <authorList>
            <person name="Treitli S.C."/>
            <person name="Kolisko M."/>
            <person name="Husnik F."/>
            <person name="Keeling P."/>
            <person name="Hampl V."/>
        </authorList>
    </citation>
    <scope>NUCLEOTIDE SEQUENCE [LARGE SCALE GENOMIC DNA]</scope>
    <source>
        <strain evidence="5">ST1C</strain>
    </source>
</reference>
<evidence type="ECO:0000256" key="3">
    <source>
        <dbReference type="ARBA" id="ARBA00046280"/>
    </source>
</evidence>
<dbReference type="Pfam" id="PF13774">
    <property type="entry name" value="Longin"/>
    <property type="match status" value="1"/>
</dbReference>
<evidence type="ECO:0000313" key="6">
    <source>
        <dbReference type="Proteomes" id="UP000324800"/>
    </source>
</evidence>
<dbReference type="FunFam" id="3.30.450.50:FF:000015">
    <property type="entry name" value="Synaptobrevin 2 isoform 1"/>
    <property type="match status" value="1"/>
</dbReference>
<organism evidence="5 6">
    <name type="scientific">Streblomastix strix</name>
    <dbReference type="NCBI Taxonomy" id="222440"/>
    <lineage>
        <taxon>Eukaryota</taxon>
        <taxon>Metamonada</taxon>
        <taxon>Preaxostyla</taxon>
        <taxon>Oxymonadida</taxon>
        <taxon>Streblomastigidae</taxon>
        <taxon>Streblomastix</taxon>
    </lineage>
</organism>
<comment type="caution">
    <text evidence="5">The sequence shown here is derived from an EMBL/GenBank/DDBJ whole genome shotgun (WGS) entry which is preliminary data.</text>
</comment>
<accession>A0A5J4T420</accession>
<dbReference type="InterPro" id="IPR010908">
    <property type="entry name" value="Longin_dom"/>
</dbReference>
<name>A0A5J4T420_9EUKA</name>
<dbReference type="PROSITE" id="PS50859">
    <property type="entry name" value="LONGIN"/>
    <property type="match status" value="1"/>
</dbReference>